<dbReference type="Proteomes" id="UP000749646">
    <property type="component" value="Unassembled WGS sequence"/>
</dbReference>
<dbReference type="EMBL" id="JAAAHW010005127">
    <property type="protein sequence ID" value="KAF9969792.1"/>
    <property type="molecule type" value="Genomic_DNA"/>
</dbReference>
<dbReference type="AlphaFoldDB" id="A0A9P6JI67"/>
<protein>
    <submittedName>
        <fullName evidence="3">Uncharacterized protein</fullName>
    </submittedName>
</protein>
<reference evidence="3" key="1">
    <citation type="journal article" date="2020" name="Fungal Divers.">
        <title>Resolving the Mortierellaceae phylogeny through synthesis of multi-gene phylogenetics and phylogenomics.</title>
        <authorList>
            <person name="Vandepol N."/>
            <person name="Liber J."/>
            <person name="Desiro A."/>
            <person name="Na H."/>
            <person name="Kennedy M."/>
            <person name="Barry K."/>
            <person name="Grigoriev I.V."/>
            <person name="Miller A.N."/>
            <person name="O'Donnell K."/>
            <person name="Stajich J.E."/>
            <person name="Bonito G."/>
        </authorList>
    </citation>
    <scope>NUCLEOTIDE SEQUENCE</scope>
    <source>
        <strain evidence="3">MES-2147</strain>
    </source>
</reference>
<feature type="signal peptide" evidence="2">
    <location>
        <begin position="1"/>
        <end position="20"/>
    </location>
</feature>
<organism evidence="3 4">
    <name type="scientific">Modicella reniformis</name>
    <dbReference type="NCBI Taxonomy" id="1440133"/>
    <lineage>
        <taxon>Eukaryota</taxon>
        <taxon>Fungi</taxon>
        <taxon>Fungi incertae sedis</taxon>
        <taxon>Mucoromycota</taxon>
        <taxon>Mortierellomycotina</taxon>
        <taxon>Mortierellomycetes</taxon>
        <taxon>Mortierellales</taxon>
        <taxon>Mortierellaceae</taxon>
        <taxon>Modicella</taxon>
    </lineage>
</organism>
<evidence type="ECO:0000256" key="2">
    <source>
        <dbReference type="SAM" id="SignalP"/>
    </source>
</evidence>
<proteinExistence type="predicted"/>
<name>A0A9P6JI67_9FUNG</name>
<sequence>MRIPSLIILSSVALSLLVRAEDTAHASALAKAAAVAATIATTITTGAEEVAVIPAAVPALEQVDLINPEEAIEVQEKDVKTQGKEEEEEEEEEDVEEEEEEEEVKMENTKEPQEKQQQPEQVQQGKDEDGTNIAGGGGNNGLGSKAMEFFGNLLGIDFLDLDLGARNRGQIVNSNVPDVHTEENLVAPEGDNTIIEVQIDEENPAVTQDGNTIVGVDAKNQEETIAVTTEGEDTIEVDDAKKEETLAVIEGEGDNTTTTTTTKVDATKEGDKTIDVDAEIKDDDHQKVHHKQKKFLKRFRDLALLIDDKTGCPSLAAAYSVQTLVYTA</sequence>
<feature type="region of interest" description="Disordered" evidence="1">
    <location>
        <begin position="69"/>
        <end position="139"/>
    </location>
</feature>
<feature type="compositionally biased region" description="Low complexity" evidence="1">
    <location>
        <begin position="115"/>
        <end position="124"/>
    </location>
</feature>
<feature type="chain" id="PRO_5040213222" evidence="2">
    <location>
        <begin position="21"/>
        <end position="328"/>
    </location>
</feature>
<feature type="compositionally biased region" description="Basic and acidic residues" evidence="1">
    <location>
        <begin position="105"/>
        <end position="114"/>
    </location>
</feature>
<feature type="compositionally biased region" description="Basic and acidic residues" evidence="1">
    <location>
        <begin position="74"/>
        <end position="84"/>
    </location>
</feature>
<evidence type="ECO:0000313" key="4">
    <source>
        <dbReference type="Proteomes" id="UP000749646"/>
    </source>
</evidence>
<comment type="caution">
    <text evidence="3">The sequence shown here is derived from an EMBL/GenBank/DDBJ whole genome shotgun (WGS) entry which is preliminary data.</text>
</comment>
<keyword evidence="4" id="KW-1185">Reference proteome</keyword>
<keyword evidence="2" id="KW-0732">Signal</keyword>
<evidence type="ECO:0000313" key="3">
    <source>
        <dbReference type="EMBL" id="KAF9969792.1"/>
    </source>
</evidence>
<evidence type="ECO:0000256" key="1">
    <source>
        <dbReference type="SAM" id="MobiDB-lite"/>
    </source>
</evidence>
<gene>
    <name evidence="3" type="ORF">BGZ65_011628</name>
</gene>
<accession>A0A9P6JI67</accession>
<feature type="compositionally biased region" description="Acidic residues" evidence="1">
    <location>
        <begin position="85"/>
        <end position="104"/>
    </location>
</feature>